<feature type="domain" description="SAC" evidence="2">
    <location>
        <begin position="129"/>
        <end position="471"/>
    </location>
</feature>
<feature type="transmembrane region" description="Helical" evidence="1">
    <location>
        <begin position="550"/>
        <end position="568"/>
    </location>
</feature>
<dbReference type="Pfam" id="PF02383">
    <property type="entry name" value="Syja_N"/>
    <property type="match status" value="1"/>
</dbReference>
<dbReference type="GO" id="GO:0043812">
    <property type="term" value="F:phosphatidylinositol-4-phosphate phosphatase activity"/>
    <property type="evidence" value="ECO:0007669"/>
    <property type="project" value="TreeGrafter"/>
</dbReference>
<dbReference type="AlphaFoldDB" id="R7QHT2"/>
<dbReference type="EMBL" id="HG001808">
    <property type="protein sequence ID" value="CDF37006.1"/>
    <property type="molecule type" value="Genomic_DNA"/>
</dbReference>
<keyword evidence="1" id="KW-1133">Transmembrane helix</keyword>
<dbReference type="GO" id="GO:0005783">
    <property type="term" value="C:endoplasmic reticulum"/>
    <property type="evidence" value="ECO:0007669"/>
    <property type="project" value="TreeGrafter"/>
</dbReference>
<dbReference type="KEGG" id="ccp:CHC_T00004995001"/>
<dbReference type="STRING" id="2769.R7QHT2"/>
<evidence type="ECO:0000313" key="3">
    <source>
        <dbReference type="EMBL" id="CDF37006.1"/>
    </source>
</evidence>
<protein>
    <recommendedName>
        <fullName evidence="2">SAC domain-containing protein</fullName>
    </recommendedName>
</protein>
<accession>R7QHT2</accession>
<feature type="transmembrane region" description="Helical" evidence="1">
    <location>
        <begin position="574"/>
        <end position="596"/>
    </location>
</feature>
<dbReference type="GeneID" id="17324547"/>
<proteinExistence type="predicted"/>
<dbReference type="OrthoDB" id="405996at2759"/>
<dbReference type="RefSeq" id="XP_005716825.1">
    <property type="nucleotide sequence ID" value="XM_005716768.1"/>
</dbReference>
<evidence type="ECO:0000259" key="2">
    <source>
        <dbReference type="PROSITE" id="PS50275"/>
    </source>
</evidence>
<gene>
    <name evidence="3" type="ORF">CHC_T00004995001</name>
</gene>
<keyword evidence="4" id="KW-1185">Reference proteome</keyword>
<keyword evidence="1" id="KW-0812">Transmembrane</keyword>
<keyword evidence="1" id="KW-0472">Membrane</keyword>
<sequence>MTVETLFLRTSPRWITLEPAGAAVSPTHLLYLDRHTLACSLRTKAECAALAEPDTETLVYGLVGLLESLHDAYLLVITKRSSAGAIIEAPVWRVDTLKAIPVRGPKMLKKQIGLTKPQLAEEAMLAAMVNSATSLPGFYFSHAIDLTRSAQQRAEVSRDSHAPATPDFARADLRFVWNRYAAKKVAEQGAISWIVPLILGYVDVRNGLVNGKAVQLALVSRRSPDRPGLRYTARGADVHGNCSNFVETEQIVSHGDSYSSYIQLRGSIPLLWKQEACIKYKPTPVLKEVDAGGKGGLGQMAFEKHLDSLVDHYGPVTLISLIENKGIESILHSALSNAVDMMANPKLHFVPWDFHKKCKGMKYERVDHELLPIIDSDLNAYSYFYTKDGTSASITKRQRGVVRVNCIDSLDRTNVVQSVVAHRIMDAALQVMGVLDSNPETGTAAKFDAFEKAFKNTWADNADALSVVYAGSGALKTDYTRTGKRSKPGMVQDGIRAVQRYFYQNMFDGRRQDGIDLLLGVVVIPKSSTAAKDLSSIMSKAEPLVVKEKFLPHLCLLCLIVAVVGSIVPQSMVIKGSVAAAGLAGAGLFFSMMLAVGHKLVSRPKLDGTN</sequence>
<reference evidence="4" key="1">
    <citation type="journal article" date="2013" name="Proc. Natl. Acad. Sci. U.S.A.">
        <title>Genome structure and metabolic features in the red seaweed Chondrus crispus shed light on evolution of the Archaeplastida.</title>
        <authorList>
            <person name="Collen J."/>
            <person name="Porcel B."/>
            <person name="Carre W."/>
            <person name="Ball S.G."/>
            <person name="Chaparro C."/>
            <person name="Tonon T."/>
            <person name="Barbeyron T."/>
            <person name="Michel G."/>
            <person name="Noel B."/>
            <person name="Valentin K."/>
            <person name="Elias M."/>
            <person name="Artiguenave F."/>
            <person name="Arun A."/>
            <person name="Aury J.M."/>
            <person name="Barbosa-Neto J.F."/>
            <person name="Bothwell J.H."/>
            <person name="Bouget F.Y."/>
            <person name="Brillet L."/>
            <person name="Cabello-Hurtado F."/>
            <person name="Capella-Gutierrez S."/>
            <person name="Charrier B."/>
            <person name="Cladiere L."/>
            <person name="Cock J.M."/>
            <person name="Coelho S.M."/>
            <person name="Colleoni C."/>
            <person name="Czjzek M."/>
            <person name="Da Silva C."/>
            <person name="Delage L."/>
            <person name="Denoeud F."/>
            <person name="Deschamps P."/>
            <person name="Dittami S.M."/>
            <person name="Gabaldon T."/>
            <person name="Gachon C.M."/>
            <person name="Groisillier A."/>
            <person name="Herve C."/>
            <person name="Jabbari K."/>
            <person name="Katinka M."/>
            <person name="Kloareg B."/>
            <person name="Kowalczyk N."/>
            <person name="Labadie K."/>
            <person name="Leblanc C."/>
            <person name="Lopez P.J."/>
            <person name="McLachlan D.H."/>
            <person name="Meslet-Cladiere L."/>
            <person name="Moustafa A."/>
            <person name="Nehr Z."/>
            <person name="Nyvall Collen P."/>
            <person name="Panaud O."/>
            <person name="Partensky F."/>
            <person name="Poulain J."/>
            <person name="Rensing S.A."/>
            <person name="Rousvoal S."/>
            <person name="Samson G."/>
            <person name="Symeonidi A."/>
            <person name="Weissenbach J."/>
            <person name="Zambounis A."/>
            <person name="Wincker P."/>
            <person name="Boyen C."/>
        </authorList>
    </citation>
    <scope>NUCLEOTIDE SEQUENCE [LARGE SCALE GENOMIC DNA]</scope>
    <source>
        <strain evidence="4">cv. Stackhouse</strain>
    </source>
</reference>
<dbReference type="Gramene" id="CDF37006">
    <property type="protein sequence ID" value="CDF37006"/>
    <property type="gene ID" value="CHC_T00004995001"/>
</dbReference>
<dbReference type="Proteomes" id="UP000012073">
    <property type="component" value="Unassembled WGS sequence"/>
</dbReference>
<evidence type="ECO:0000313" key="4">
    <source>
        <dbReference type="Proteomes" id="UP000012073"/>
    </source>
</evidence>
<dbReference type="GO" id="GO:0046856">
    <property type="term" value="P:phosphatidylinositol dephosphorylation"/>
    <property type="evidence" value="ECO:0007669"/>
    <property type="project" value="TreeGrafter"/>
</dbReference>
<evidence type="ECO:0000256" key="1">
    <source>
        <dbReference type="SAM" id="Phobius"/>
    </source>
</evidence>
<dbReference type="OMA" id="ITKAQPV"/>
<dbReference type="InterPro" id="IPR002013">
    <property type="entry name" value="SAC_dom"/>
</dbReference>
<dbReference type="PANTHER" id="PTHR45662">
    <property type="entry name" value="PHOSPHATIDYLINOSITIDE PHOSPHATASE SAC1"/>
    <property type="match status" value="1"/>
</dbReference>
<name>R7QHT2_CHOCR</name>
<dbReference type="PANTHER" id="PTHR45662:SF2">
    <property type="entry name" value="PHOSPHATIDYLINOSITOL-3-PHOSPHATASE SAC1"/>
    <property type="match status" value="1"/>
</dbReference>
<organism evidence="3 4">
    <name type="scientific">Chondrus crispus</name>
    <name type="common">Carrageen Irish moss</name>
    <name type="synonym">Polymorpha crispa</name>
    <dbReference type="NCBI Taxonomy" id="2769"/>
    <lineage>
        <taxon>Eukaryota</taxon>
        <taxon>Rhodophyta</taxon>
        <taxon>Florideophyceae</taxon>
        <taxon>Rhodymeniophycidae</taxon>
        <taxon>Gigartinales</taxon>
        <taxon>Gigartinaceae</taxon>
        <taxon>Chondrus</taxon>
    </lineage>
</organism>
<dbReference type="PROSITE" id="PS50275">
    <property type="entry name" value="SAC"/>
    <property type="match status" value="1"/>
</dbReference>
<dbReference type="PhylomeDB" id="R7QHT2"/>